<feature type="region of interest" description="Disordered" evidence="1">
    <location>
        <begin position="332"/>
        <end position="361"/>
    </location>
</feature>
<organism evidence="2 3">
    <name type="scientific">Porites lobata</name>
    <dbReference type="NCBI Taxonomy" id="104759"/>
    <lineage>
        <taxon>Eukaryota</taxon>
        <taxon>Metazoa</taxon>
        <taxon>Cnidaria</taxon>
        <taxon>Anthozoa</taxon>
        <taxon>Hexacorallia</taxon>
        <taxon>Scleractinia</taxon>
        <taxon>Fungiina</taxon>
        <taxon>Poritidae</taxon>
        <taxon>Porites</taxon>
    </lineage>
</organism>
<dbReference type="Proteomes" id="UP001159405">
    <property type="component" value="Unassembled WGS sequence"/>
</dbReference>
<protein>
    <submittedName>
        <fullName evidence="2">Uncharacterized protein</fullName>
    </submittedName>
</protein>
<dbReference type="EMBL" id="CALNXK010000026">
    <property type="protein sequence ID" value="CAH3113813.1"/>
    <property type="molecule type" value="Genomic_DNA"/>
</dbReference>
<feature type="compositionally biased region" description="Acidic residues" evidence="1">
    <location>
        <begin position="292"/>
        <end position="307"/>
    </location>
</feature>
<evidence type="ECO:0000256" key="1">
    <source>
        <dbReference type="SAM" id="MobiDB-lite"/>
    </source>
</evidence>
<feature type="compositionally biased region" description="Acidic residues" evidence="1">
    <location>
        <begin position="184"/>
        <end position="203"/>
    </location>
</feature>
<feature type="compositionally biased region" description="Basic and acidic residues" evidence="1">
    <location>
        <begin position="340"/>
        <end position="349"/>
    </location>
</feature>
<evidence type="ECO:0000313" key="3">
    <source>
        <dbReference type="Proteomes" id="UP001159405"/>
    </source>
</evidence>
<name>A0ABN8NLF6_9CNID</name>
<feature type="compositionally biased region" description="Acidic residues" evidence="1">
    <location>
        <begin position="164"/>
        <end position="173"/>
    </location>
</feature>
<feature type="compositionally biased region" description="Acidic residues" evidence="1">
    <location>
        <begin position="245"/>
        <end position="259"/>
    </location>
</feature>
<evidence type="ECO:0000313" key="2">
    <source>
        <dbReference type="EMBL" id="CAH3113813.1"/>
    </source>
</evidence>
<accession>A0ABN8NLF6</accession>
<feature type="region of interest" description="Disordered" evidence="1">
    <location>
        <begin position="104"/>
        <end position="130"/>
    </location>
</feature>
<feature type="region of interest" description="Disordered" evidence="1">
    <location>
        <begin position="145"/>
        <end position="311"/>
    </location>
</feature>
<comment type="caution">
    <text evidence="2">The sequence shown here is derived from an EMBL/GenBank/DDBJ whole genome shotgun (WGS) entry which is preliminary data.</text>
</comment>
<feature type="compositionally biased region" description="Acidic residues" evidence="1">
    <location>
        <begin position="350"/>
        <end position="360"/>
    </location>
</feature>
<gene>
    <name evidence="2" type="ORF">PLOB_00022050</name>
</gene>
<feature type="compositionally biased region" description="Polar residues" evidence="1">
    <location>
        <begin position="268"/>
        <end position="280"/>
    </location>
</feature>
<proteinExistence type="predicted"/>
<sequence>MGTSFGCSDFWYRLDGQALVMIGRWYSKYEAKDIPFPLYITFRLSNHPQRLVSNGKVQRGMRSSLPLLLSVFVAALYYHAGANRFNTARYQLGKALLRRAREINDTQSNGDEALEPASNDMSEEERERVQQIDATEDIFVGSGSHVYESQGKSENSDSRGEETSGNDEAEAEQTDSSPTSGDGNEGEEDDDEEEKSDDDEDDVTEKKSEKESVEDEDSSGSGLIENENAARRSMDESSSGSGIEQQDDDNDQSESEESTIQETEPSSGSQEEASGAQQEMNDVVASKKSEIEDASSADNEEESEESGSAEVIRKGIESLSRLLTPVASGYDFELYSGNAPKDDKEKETEAEGESEESNDEQEIHVKKCKRVCKDPMTYEQCAVPRCGYKMGTIKDLCIYLCKHQTPVCSEECE</sequence>
<reference evidence="2 3" key="1">
    <citation type="submission" date="2022-05" db="EMBL/GenBank/DDBJ databases">
        <authorList>
            <consortium name="Genoscope - CEA"/>
            <person name="William W."/>
        </authorList>
    </citation>
    <scope>NUCLEOTIDE SEQUENCE [LARGE SCALE GENOMIC DNA]</scope>
</reference>
<keyword evidence="3" id="KW-1185">Reference proteome</keyword>